<accession>A0AAI8M8N8</accession>
<proteinExistence type="predicted"/>
<dbReference type="AlphaFoldDB" id="A0AAI8M8N8"/>
<gene>
    <name evidence="2" type="ORF">S23_06560</name>
</gene>
<dbReference type="EMBL" id="AP012279">
    <property type="protein sequence ID" value="BAL73877.1"/>
    <property type="molecule type" value="Genomic_DNA"/>
</dbReference>
<organism evidence="2 3">
    <name type="scientific">Bradyrhizobium cosmicum</name>
    <dbReference type="NCBI Taxonomy" id="1404864"/>
    <lineage>
        <taxon>Bacteria</taxon>
        <taxon>Pseudomonadati</taxon>
        <taxon>Pseudomonadota</taxon>
        <taxon>Alphaproteobacteria</taxon>
        <taxon>Hyphomicrobiales</taxon>
        <taxon>Nitrobacteraceae</taxon>
        <taxon>Bradyrhizobium</taxon>
    </lineage>
</organism>
<protein>
    <submittedName>
        <fullName evidence="2">Uncharacterized protein</fullName>
    </submittedName>
</protein>
<dbReference type="KEGG" id="brs:S23_06560"/>
<dbReference type="Proteomes" id="UP000007886">
    <property type="component" value="Chromosome"/>
</dbReference>
<evidence type="ECO:0000313" key="3">
    <source>
        <dbReference type="Proteomes" id="UP000007886"/>
    </source>
</evidence>
<name>A0AAI8M8N8_9BRAD</name>
<evidence type="ECO:0000256" key="1">
    <source>
        <dbReference type="SAM" id="MobiDB-lite"/>
    </source>
</evidence>
<reference evidence="2 3" key="1">
    <citation type="journal article" date="2012" name="Microbes Environ.">
        <title>Complete genome sequence of Bradyrhizobium sp. S23321: insights into symbiosis evolution in soil oligotrophs.</title>
        <authorList>
            <person name="Okubo T."/>
            <person name="Tsukui T."/>
            <person name="Maita H."/>
            <person name="Okamoto S."/>
            <person name="Oshima K."/>
            <person name="Fujisawa T."/>
            <person name="Saito A."/>
            <person name="Futamata H."/>
            <person name="Hattori R."/>
            <person name="Shimomura Y."/>
            <person name="Haruta S."/>
            <person name="Morimoto S."/>
            <person name="Wang Y."/>
            <person name="Sakai Y."/>
            <person name="Hattori M."/>
            <person name="Aizawa S."/>
            <person name="Nagashima K.V.P."/>
            <person name="Masuda S."/>
            <person name="Hattori T."/>
            <person name="Yamashita A."/>
            <person name="Bao Z."/>
            <person name="Hayatsu M."/>
            <person name="Kajiya-Kanegae H."/>
            <person name="Yoshinaga I."/>
            <person name="Sakamoto K."/>
            <person name="Toyota K."/>
            <person name="Nakao M."/>
            <person name="Kohara M."/>
            <person name="Anda M."/>
            <person name="Niwa R."/>
            <person name="Jung-Hwan P."/>
            <person name="Sameshima-Saito R."/>
            <person name="Tokuda S."/>
            <person name="Yamamoto S."/>
            <person name="Yamamoto S."/>
            <person name="Yokoyama T."/>
            <person name="Akutsu T."/>
            <person name="Nakamura Y."/>
            <person name="Nakahira-Yanaka Y."/>
            <person name="Takada Hoshino Y."/>
            <person name="Hirakawa H."/>
            <person name="Mitsui H."/>
            <person name="Terasawa K."/>
            <person name="Itakura M."/>
            <person name="Sato S."/>
            <person name="Ikeda-Ohtsubo W."/>
            <person name="Sakakura N."/>
            <person name="Kaminuma E."/>
            <person name="Minamisawa K."/>
        </authorList>
    </citation>
    <scope>NUCLEOTIDE SEQUENCE [LARGE SCALE GENOMIC DNA]</scope>
    <source>
        <strain evidence="2 3">S23321</strain>
    </source>
</reference>
<evidence type="ECO:0000313" key="2">
    <source>
        <dbReference type="EMBL" id="BAL73877.1"/>
    </source>
</evidence>
<feature type="region of interest" description="Disordered" evidence="1">
    <location>
        <begin position="34"/>
        <end position="63"/>
    </location>
</feature>
<keyword evidence="3" id="KW-1185">Reference proteome</keyword>
<sequence length="63" mass="6792">MLLLGGGGLRDGRLRLRHRDRLGRHRGLEPAHIAATGKGCAQHEAKRGRRSPQAAAITSSVPF</sequence>